<evidence type="ECO:0000313" key="17">
    <source>
        <dbReference type="EMBL" id="TKA32441.1"/>
    </source>
</evidence>
<evidence type="ECO:0000256" key="1">
    <source>
        <dbReference type="ARBA" id="ARBA00001971"/>
    </source>
</evidence>
<dbReference type="InterPro" id="IPR050121">
    <property type="entry name" value="Cytochrome_P450_monoxygenase"/>
</dbReference>
<accession>A0A4U0UAM5</accession>
<dbReference type="GO" id="GO:0016705">
    <property type="term" value="F:oxidoreductase activity, acting on paired donors, with incorporation or reduction of molecular oxygen"/>
    <property type="evidence" value="ECO:0007669"/>
    <property type="project" value="InterPro"/>
</dbReference>
<evidence type="ECO:0000256" key="7">
    <source>
        <dbReference type="ARBA" id="ARBA00022723"/>
    </source>
</evidence>
<sequence>MLIESDRLMPLTITLLFAGPLIYFIGNVIYNLFFHPLRSYPGPILWRATLLTWNYHMYTGRLTQTIAALHTQYGPVIRTSPNDLSYATAQAWEDIYAHHPGKQEFPKGPQRVQKPPNGIPNILGAEKANHARYRRLLSHAFSEKGMREQEGLIKKYVDLFIDRLGEVAKAGQPTEMVQWYNMITFDIIGDLSWGEPFNCLKDRKMHEWIPAVLGQLKFVMLSNLVRDYGLDFLIPYFVPKDVQESRRTNYGYAQQKVEDRAQLGAARGDFWDRILIKSADDNVGGEGMSKGEMLNNASVLVIGGSETISTTLSGATYLLLTHPRILKKLVDEVRTSFKTDDEIDFLSVRKLPYQLAVLEETMRFYPPVPFVFPRVPPKGGAMVCGQWIPEGTTVFVSAQALHRSPQYFTRSADFVPERWLDEAPAEFKNDNKGAFQPFGMGTRNCIGRNLAYAEMRLILAKMLWHYDFELAERTGDWFDQMEWGLWHKNPLMVKLKVANR</sequence>
<evidence type="ECO:0000256" key="11">
    <source>
        <dbReference type="ARBA" id="ARBA00023033"/>
    </source>
</evidence>
<dbReference type="InterPro" id="IPR017972">
    <property type="entry name" value="Cyt_P450_CS"/>
</dbReference>
<comment type="similarity">
    <text evidence="4 15">Belongs to the cytochrome P450 family.</text>
</comment>
<proteinExistence type="inferred from homology"/>
<keyword evidence="11 15" id="KW-0503">Monooxygenase</keyword>
<name>A0A4U0UAM5_9PEZI</name>
<evidence type="ECO:0000256" key="12">
    <source>
        <dbReference type="ARBA" id="ARBA00023136"/>
    </source>
</evidence>
<dbReference type="GO" id="GO:0020037">
    <property type="term" value="F:heme binding"/>
    <property type="evidence" value="ECO:0007669"/>
    <property type="project" value="InterPro"/>
</dbReference>
<evidence type="ECO:0000256" key="14">
    <source>
        <dbReference type="PIRSR" id="PIRSR602401-1"/>
    </source>
</evidence>
<dbReference type="OrthoDB" id="1470350at2759"/>
<keyword evidence="13" id="KW-0325">Glycoprotein</keyword>
<comment type="subcellular location">
    <subcellularLocation>
        <location evidence="2">Membrane</location>
        <topology evidence="2">Single-pass membrane protein</topology>
    </subcellularLocation>
</comment>
<dbReference type="InterPro" id="IPR002401">
    <property type="entry name" value="Cyt_P450_E_grp-I"/>
</dbReference>
<dbReference type="GO" id="GO:0004497">
    <property type="term" value="F:monooxygenase activity"/>
    <property type="evidence" value="ECO:0007669"/>
    <property type="project" value="UniProtKB-KW"/>
</dbReference>
<keyword evidence="7 14" id="KW-0479">Metal-binding</keyword>
<dbReference type="Gene3D" id="1.10.630.10">
    <property type="entry name" value="Cytochrome P450"/>
    <property type="match status" value="1"/>
</dbReference>
<evidence type="ECO:0000256" key="10">
    <source>
        <dbReference type="ARBA" id="ARBA00023004"/>
    </source>
</evidence>
<comment type="caution">
    <text evidence="17">The sequence shown here is derived from an EMBL/GenBank/DDBJ whole genome shotgun (WGS) entry which is preliminary data.</text>
</comment>
<keyword evidence="5 14" id="KW-0349">Heme</keyword>
<keyword evidence="10 14" id="KW-0408">Iron</keyword>
<evidence type="ECO:0000256" key="9">
    <source>
        <dbReference type="ARBA" id="ARBA00023002"/>
    </source>
</evidence>
<dbReference type="PRINTS" id="PR00463">
    <property type="entry name" value="EP450I"/>
</dbReference>
<dbReference type="InterPro" id="IPR036396">
    <property type="entry name" value="Cyt_P450_sf"/>
</dbReference>
<dbReference type="AlphaFoldDB" id="A0A4U0UAM5"/>
<evidence type="ECO:0000256" key="13">
    <source>
        <dbReference type="ARBA" id="ARBA00023180"/>
    </source>
</evidence>
<evidence type="ECO:0000256" key="5">
    <source>
        <dbReference type="ARBA" id="ARBA00022617"/>
    </source>
</evidence>
<protein>
    <submittedName>
        <fullName evidence="17">Uncharacterized protein</fullName>
    </submittedName>
</protein>
<keyword evidence="6 16" id="KW-0812">Transmembrane</keyword>
<dbReference type="SUPFAM" id="SSF48264">
    <property type="entry name" value="Cytochrome P450"/>
    <property type="match status" value="1"/>
</dbReference>
<dbReference type="PANTHER" id="PTHR24305">
    <property type="entry name" value="CYTOCHROME P450"/>
    <property type="match status" value="1"/>
</dbReference>
<dbReference type="FunFam" id="1.10.630.10:FF:000047">
    <property type="entry name" value="Cytochrome P450 monooxygenase"/>
    <property type="match status" value="1"/>
</dbReference>
<comment type="cofactor">
    <cofactor evidence="1 14">
        <name>heme</name>
        <dbReference type="ChEBI" id="CHEBI:30413"/>
    </cofactor>
</comment>
<dbReference type="Proteomes" id="UP000308549">
    <property type="component" value="Unassembled WGS sequence"/>
</dbReference>
<dbReference type="InterPro" id="IPR001128">
    <property type="entry name" value="Cyt_P450"/>
</dbReference>
<evidence type="ECO:0000256" key="4">
    <source>
        <dbReference type="ARBA" id="ARBA00010617"/>
    </source>
</evidence>
<dbReference type="CDD" id="cd11058">
    <property type="entry name" value="CYP60B-like"/>
    <property type="match status" value="1"/>
</dbReference>
<gene>
    <name evidence="17" type="ORF">B0A50_01549</name>
</gene>
<dbReference type="PRINTS" id="PR00385">
    <property type="entry name" value="P450"/>
</dbReference>
<organism evidence="17 18">
    <name type="scientific">Salinomyces thailandicus</name>
    <dbReference type="NCBI Taxonomy" id="706561"/>
    <lineage>
        <taxon>Eukaryota</taxon>
        <taxon>Fungi</taxon>
        <taxon>Dikarya</taxon>
        <taxon>Ascomycota</taxon>
        <taxon>Pezizomycotina</taxon>
        <taxon>Dothideomycetes</taxon>
        <taxon>Dothideomycetidae</taxon>
        <taxon>Mycosphaerellales</taxon>
        <taxon>Teratosphaeriaceae</taxon>
        <taxon>Salinomyces</taxon>
    </lineage>
</organism>
<feature type="transmembrane region" description="Helical" evidence="16">
    <location>
        <begin position="12"/>
        <end position="33"/>
    </location>
</feature>
<keyword evidence="18" id="KW-1185">Reference proteome</keyword>
<evidence type="ECO:0000256" key="2">
    <source>
        <dbReference type="ARBA" id="ARBA00004167"/>
    </source>
</evidence>
<evidence type="ECO:0000256" key="6">
    <source>
        <dbReference type="ARBA" id="ARBA00022692"/>
    </source>
</evidence>
<dbReference type="Pfam" id="PF00067">
    <property type="entry name" value="p450"/>
    <property type="match status" value="1"/>
</dbReference>
<evidence type="ECO:0000256" key="3">
    <source>
        <dbReference type="ARBA" id="ARBA00004685"/>
    </source>
</evidence>
<evidence type="ECO:0000256" key="16">
    <source>
        <dbReference type="SAM" id="Phobius"/>
    </source>
</evidence>
<dbReference type="PANTHER" id="PTHR24305:SF210">
    <property type="entry name" value="CYTOCHROME P450 MONOOXYGENASE ASQL-RELATED"/>
    <property type="match status" value="1"/>
</dbReference>
<reference evidence="17 18" key="1">
    <citation type="submission" date="2017-03" db="EMBL/GenBank/DDBJ databases">
        <title>Genomes of endolithic fungi from Antarctica.</title>
        <authorList>
            <person name="Coleine C."/>
            <person name="Masonjones S."/>
            <person name="Stajich J.E."/>
        </authorList>
    </citation>
    <scope>NUCLEOTIDE SEQUENCE [LARGE SCALE GENOMIC DNA]</scope>
    <source>
        <strain evidence="17 18">CCFEE 6315</strain>
    </source>
</reference>
<comment type="pathway">
    <text evidence="3">Mycotoxin biosynthesis.</text>
</comment>
<keyword evidence="9 15" id="KW-0560">Oxidoreductase</keyword>
<feature type="binding site" description="axial binding residue" evidence="14">
    <location>
        <position position="445"/>
    </location>
    <ligand>
        <name>heme</name>
        <dbReference type="ChEBI" id="CHEBI:30413"/>
    </ligand>
    <ligandPart>
        <name>Fe</name>
        <dbReference type="ChEBI" id="CHEBI:18248"/>
    </ligandPart>
</feature>
<evidence type="ECO:0000313" key="18">
    <source>
        <dbReference type="Proteomes" id="UP000308549"/>
    </source>
</evidence>
<evidence type="ECO:0000256" key="15">
    <source>
        <dbReference type="RuleBase" id="RU000461"/>
    </source>
</evidence>
<dbReference type="GO" id="GO:0005506">
    <property type="term" value="F:iron ion binding"/>
    <property type="evidence" value="ECO:0007669"/>
    <property type="project" value="InterPro"/>
</dbReference>
<keyword evidence="12 16" id="KW-0472">Membrane</keyword>
<evidence type="ECO:0000256" key="8">
    <source>
        <dbReference type="ARBA" id="ARBA00022989"/>
    </source>
</evidence>
<dbReference type="GO" id="GO:0009403">
    <property type="term" value="P:toxin biosynthetic process"/>
    <property type="evidence" value="ECO:0007669"/>
    <property type="project" value="UniProtKB-ARBA"/>
</dbReference>
<keyword evidence="8 16" id="KW-1133">Transmembrane helix</keyword>
<dbReference type="EMBL" id="NAJL01000005">
    <property type="protein sequence ID" value="TKA32441.1"/>
    <property type="molecule type" value="Genomic_DNA"/>
</dbReference>
<dbReference type="GO" id="GO:0016020">
    <property type="term" value="C:membrane"/>
    <property type="evidence" value="ECO:0007669"/>
    <property type="project" value="UniProtKB-SubCell"/>
</dbReference>
<dbReference type="PROSITE" id="PS00086">
    <property type="entry name" value="CYTOCHROME_P450"/>
    <property type="match status" value="1"/>
</dbReference>